<dbReference type="EMBL" id="CABPRJ010000031">
    <property type="protein sequence ID" value="VVC26367.1"/>
    <property type="molecule type" value="Genomic_DNA"/>
</dbReference>
<keyword evidence="1" id="KW-0863">Zinc-finger</keyword>
<dbReference type="OrthoDB" id="7490362at2759"/>
<keyword evidence="4" id="KW-1185">Reference proteome</keyword>
<protein>
    <submittedName>
        <fullName evidence="3">Zinc finger, CCHC-type</fullName>
    </submittedName>
</protein>
<dbReference type="Gene3D" id="4.10.60.10">
    <property type="entry name" value="Zinc finger, CCHC-type"/>
    <property type="match status" value="1"/>
</dbReference>
<evidence type="ECO:0000259" key="2">
    <source>
        <dbReference type="PROSITE" id="PS50158"/>
    </source>
</evidence>
<dbReference type="Proteomes" id="UP000325440">
    <property type="component" value="Unassembled WGS sequence"/>
</dbReference>
<accession>A0A5E4MAV0</accession>
<dbReference type="SUPFAM" id="SSF57756">
    <property type="entry name" value="Retrovirus zinc finger-like domains"/>
    <property type="match status" value="1"/>
</dbReference>
<dbReference type="GO" id="GO:0008270">
    <property type="term" value="F:zinc ion binding"/>
    <property type="evidence" value="ECO:0007669"/>
    <property type="project" value="UniProtKB-KW"/>
</dbReference>
<gene>
    <name evidence="3" type="ORF">CINCED_3A024213</name>
</gene>
<evidence type="ECO:0000313" key="3">
    <source>
        <dbReference type="EMBL" id="VVC26367.1"/>
    </source>
</evidence>
<feature type="domain" description="CCHC-type" evidence="2">
    <location>
        <begin position="15"/>
        <end position="30"/>
    </location>
</feature>
<dbReference type="InterPro" id="IPR036875">
    <property type="entry name" value="Znf_CCHC_sf"/>
</dbReference>
<organism evidence="3 4">
    <name type="scientific">Cinara cedri</name>
    <dbReference type="NCBI Taxonomy" id="506608"/>
    <lineage>
        <taxon>Eukaryota</taxon>
        <taxon>Metazoa</taxon>
        <taxon>Ecdysozoa</taxon>
        <taxon>Arthropoda</taxon>
        <taxon>Hexapoda</taxon>
        <taxon>Insecta</taxon>
        <taxon>Pterygota</taxon>
        <taxon>Neoptera</taxon>
        <taxon>Paraneoptera</taxon>
        <taxon>Hemiptera</taxon>
        <taxon>Sternorrhyncha</taxon>
        <taxon>Aphidomorpha</taxon>
        <taxon>Aphidoidea</taxon>
        <taxon>Aphididae</taxon>
        <taxon>Lachninae</taxon>
        <taxon>Cinara</taxon>
    </lineage>
</organism>
<evidence type="ECO:0000313" key="4">
    <source>
        <dbReference type="Proteomes" id="UP000325440"/>
    </source>
</evidence>
<dbReference type="PROSITE" id="PS50158">
    <property type="entry name" value="ZF_CCHC"/>
    <property type="match status" value="1"/>
</dbReference>
<keyword evidence="1" id="KW-0862">Zinc</keyword>
<dbReference type="GO" id="GO:0003676">
    <property type="term" value="F:nucleic acid binding"/>
    <property type="evidence" value="ECO:0007669"/>
    <property type="project" value="InterPro"/>
</dbReference>
<name>A0A5E4MAV0_9HEMI</name>
<keyword evidence="1" id="KW-0479">Metal-binding</keyword>
<sequence>MVSCRVKVVADRVWCFKCLAFGHMGRDCKRPDRSGCCWMCGEVGYKAAACTATNEARMAFTRALDGHVETDRVERPMEGDETSG</sequence>
<evidence type="ECO:0000256" key="1">
    <source>
        <dbReference type="PROSITE-ProRule" id="PRU00047"/>
    </source>
</evidence>
<dbReference type="SMART" id="SM00343">
    <property type="entry name" value="ZnF_C2HC"/>
    <property type="match status" value="2"/>
</dbReference>
<reference evidence="3 4" key="1">
    <citation type="submission" date="2019-08" db="EMBL/GenBank/DDBJ databases">
        <authorList>
            <person name="Alioto T."/>
            <person name="Alioto T."/>
            <person name="Gomez Garrido J."/>
        </authorList>
    </citation>
    <scope>NUCLEOTIDE SEQUENCE [LARGE SCALE GENOMIC DNA]</scope>
</reference>
<dbReference type="AlphaFoldDB" id="A0A5E4MAV0"/>
<dbReference type="InterPro" id="IPR001878">
    <property type="entry name" value="Znf_CCHC"/>
</dbReference>
<proteinExistence type="predicted"/>